<dbReference type="CDD" id="cd06339">
    <property type="entry name" value="PBP1_YraM_LppC_lipoprotein-like"/>
    <property type="match status" value="1"/>
</dbReference>
<gene>
    <name evidence="8" type="ORF">J5V48_04270</name>
</gene>
<dbReference type="RefSeq" id="WP_219937325.1">
    <property type="nucleotide sequence ID" value="NZ_JAGFNY010000010.1"/>
</dbReference>
<dbReference type="InterPro" id="IPR007443">
    <property type="entry name" value="LpoA"/>
</dbReference>
<dbReference type="InterPro" id="IPR011990">
    <property type="entry name" value="TPR-like_helical_dom_sf"/>
</dbReference>
<dbReference type="EMBL" id="JAGFNY010000010">
    <property type="protein sequence ID" value="MBW7570106.1"/>
    <property type="molecule type" value="Genomic_DNA"/>
</dbReference>
<keyword evidence="6" id="KW-0998">Cell outer membrane</keyword>
<sequence>MKAKKSILSMALATAVCISSITGCSSDTATRTLASSNAFGNLNLSVQEYQKLYSNSEEKDQFKALTLLARSQIVAGDYAHANESINEMFSKAKNDVQKDQASIVLAMMQSKQGYTDDAIATLKDVNYKALPRQALSYFLILNSNINNLQFQKTKNPENGIYAFKNQATLLKLVDSKNDRKKVIEKSVSILSAIDEKSLASALSRSNNEIDKGFYEYSIISRTSNDELKQNLLNDFAKRYSDHPVTEVVHIEPVDEQDNVKESNSIANVDSKAIFTLPENAKIAVLLPLSGRFAPSVGEPAKLGILTALKDRNIKANVVFYDTNKESISQIVATLKANGTKLILGPILKPEVTALNNTGIKIPSIVFNESETVRPVNQWYFDLGPNYEGSIAASKIFADQKQSAVVISKNNDQNAKRSATAFKHTFAKTKLTSNFCLYNSASNAKKELSNCPLSEVQAVYLNASTNDAVSIKPIIPATAQIYLTDKSYMGLNNSSSEFALKGALLGDMPWLLTDSQLKESFMKSLPKANPQVQKIFAAAYDSVAFAYSIEQLANNSEDVLHGLTGDITLGQDGLIETSPMWVELGKLR</sequence>
<evidence type="ECO:0000256" key="5">
    <source>
        <dbReference type="ARBA" id="ARBA00023139"/>
    </source>
</evidence>
<evidence type="ECO:0000256" key="1">
    <source>
        <dbReference type="ARBA" id="ARBA00022729"/>
    </source>
</evidence>
<proteinExistence type="predicted"/>
<reference evidence="8 9" key="1">
    <citation type="submission" date="2021-03" db="EMBL/GenBank/DDBJ databases">
        <title>Succinivibrio sp. nov. isolated from feces of cow.</title>
        <authorList>
            <person name="Choi J.-Y."/>
        </authorList>
    </citation>
    <scope>NUCLEOTIDE SEQUENCE [LARGE SCALE GENOMIC DNA]</scope>
    <source>
        <strain evidence="8 9">AGMB01872</strain>
    </source>
</reference>
<dbReference type="PROSITE" id="PS51257">
    <property type="entry name" value="PROKAR_LIPOPROTEIN"/>
    <property type="match status" value="1"/>
</dbReference>
<evidence type="ECO:0000256" key="2">
    <source>
        <dbReference type="ARBA" id="ARBA00022960"/>
    </source>
</evidence>
<dbReference type="InterPro" id="IPR028082">
    <property type="entry name" value="Peripla_BP_I"/>
</dbReference>
<dbReference type="Gene3D" id="1.25.40.650">
    <property type="match status" value="1"/>
</dbReference>
<protein>
    <submittedName>
        <fullName evidence="8">Penicillin-binding protein activator</fullName>
    </submittedName>
</protein>
<comment type="caution">
    <text evidence="8">The sequence shown here is derived from an EMBL/GenBank/DDBJ whole genome shotgun (WGS) entry which is preliminary data.</text>
</comment>
<dbReference type="Gene3D" id="3.40.50.2300">
    <property type="match status" value="2"/>
</dbReference>
<evidence type="ECO:0000256" key="7">
    <source>
        <dbReference type="ARBA" id="ARBA00023288"/>
    </source>
</evidence>
<evidence type="ECO:0000313" key="9">
    <source>
        <dbReference type="Proteomes" id="UP000731465"/>
    </source>
</evidence>
<evidence type="ECO:0000256" key="6">
    <source>
        <dbReference type="ARBA" id="ARBA00023237"/>
    </source>
</evidence>
<keyword evidence="2" id="KW-0133">Cell shape</keyword>
<name>A0ABS7DHT7_9GAMM</name>
<keyword evidence="5" id="KW-0564">Palmitate</keyword>
<dbReference type="PANTHER" id="PTHR38038">
    <property type="entry name" value="PENICILLIN-BINDING PROTEIN ACTIVATOR LPOA"/>
    <property type="match status" value="1"/>
</dbReference>
<accession>A0ABS7DHT7</accession>
<evidence type="ECO:0000256" key="4">
    <source>
        <dbReference type="ARBA" id="ARBA00023136"/>
    </source>
</evidence>
<evidence type="ECO:0000313" key="8">
    <source>
        <dbReference type="EMBL" id="MBW7570106.1"/>
    </source>
</evidence>
<keyword evidence="4" id="KW-0472">Membrane</keyword>
<dbReference type="SUPFAM" id="SSF53822">
    <property type="entry name" value="Periplasmic binding protein-like I"/>
    <property type="match status" value="1"/>
</dbReference>
<evidence type="ECO:0000256" key="3">
    <source>
        <dbReference type="ARBA" id="ARBA00022984"/>
    </source>
</evidence>
<keyword evidence="7" id="KW-0449">Lipoprotein</keyword>
<dbReference type="PANTHER" id="PTHR38038:SF1">
    <property type="entry name" value="PENICILLIN-BINDING PROTEIN ACTIVATOR LPOA"/>
    <property type="match status" value="1"/>
</dbReference>
<dbReference type="Gene3D" id="1.25.40.10">
    <property type="entry name" value="Tetratricopeptide repeat domain"/>
    <property type="match status" value="1"/>
</dbReference>
<organism evidence="8 9">
    <name type="scientific">Succinivibrio faecicola</name>
    <dbReference type="NCBI Taxonomy" id="2820300"/>
    <lineage>
        <taxon>Bacteria</taxon>
        <taxon>Pseudomonadati</taxon>
        <taxon>Pseudomonadota</taxon>
        <taxon>Gammaproteobacteria</taxon>
        <taxon>Aeromonadales</taxon>
        <taxon>Succinivibrionaceae</taxon>
        <taxon>Succinivibrio</taxon>
    </lineage>
</organism>
<keyword evidence="3" id="KW-0573">Peptidoglycan synthesis</keyword>
<keyword evidence="1" id="KW-0732">Signal</keyword>
<dbReference type="Pfam" id="PF04348">
    <property type="entry name" value="LppC"/>
    <property type="match status" value="1"/>
</dbReference>
<keyword evidence="9" id="KW-1185">Reference proteome</keyword>
<dbReference type="Proteomes" id="UP000731465">
    <property type="component" value="Unassembled WGS sequence"/>
</dbReference>